<evidence type="ECO:0000259" key="8">
    <source>
        <dbReference type="PROSITE" id="PS50104"/>
    </source>
</evidence>
<evidence type="ECO:0000256" key="2">
    <source>
        <dbReference type="ARBA" id="ARBA00022737"/>
    </source>
</evidence>
<comment type="caution">
    <text evidence="9">The sequence shown here is derived from an EMBL/GenBank/DDBJ whole genome shotgun (WGS) entry which is preliminary data.</text>
</comment>
<sequence>MNSDRHARKCREEAETMTSSMALQGGSSSLSSASTSSIYPWTHNVFLSFRGKDVRQKFISHLYNALDKSGINTYIDDELERGDEIPQALFQAIEGSMISIVVLSKNYAESRWCLNELLKILECRGTIKQIVLPLFYEVDPSDVRHQKESFGEAFAKLKDKHKGKVEVQKWEAALEELANMSGLELKNYRKESELIQEIIQWVDLRMIKRTPLSVAKYPVGIESRIQDISQHLSIGNNDIICIVGIFGTGGIGKTTISKYIYNRISSQFEGCCFLKDVRETSKQTGGLIKLQNTLLYNILGTCLDVHDIDRGINMIRHRLCSKRVLLILDDVDELVQIEKLAGDRDWFGLGSRIIITTRDQCLLDKSKVDSKHEMMILDNNEALQLFSLHAFEEKEPLKDYMDLSKQVTKYAQGLPLALTVLGSDLKCQNIHQWRSALDKYKKIPNGNIQKVLLVSYEGLDDTEREMFLDIAFFFKGESLANVMKIFDGCGFSPVHGIKRLIDKCLISTIEGHYEGRNECVQMHDLLQEMGREIVRLESPKEPSKRSRLWFHEDIREVLEESTGPNKIEGMVLDLPVGDEEIISLHPEAFQHMKRLRVFINRNACFSCGPNYLSDKLRVFEWYKYPIESLPRDFQGKKLIVFNMRDSLVKELGDAFKPKNLTTMTFFDCKFLKKIPDLSSISNLKELIVKYCTRLVEVHDSVGSLENLSKLDFEGCSKLQILPRSLNLRSLRELLLAYCSSLHYLPEIECKIESLILLDLHGTAIEELPLSIGNLIGLQSLRLSHCKNLMRLPIACILLQHLGELVIGGCPNLVKKMRNDRISLLAIESTKMEEEISSGEEQLHELAPPTNSSNGSTALLLIFKVVSN</sequence>
<dbReference type="InterPro" id="IPR058192">
    <property type="entry name" value="WHD_ROQ1-like"/>
</dbReference>
<reference evidence="9" key="1">
    <citation type="submission" date="2021-01" db="EMBL/GenBank/DDBJ databases">
        <authorList>
            <person name="Lovell J.T."/>
            <person name="Bentley N."/>
            <person name="Bhattarai G."/>
            <person name="Jenkins J.W."/>
            <person name="Sreedasyam A."/>
            <person name="Alarcon Y."/>
            <person name="Bock C."/>
            <person name="Boston L."/>
            <person name="Carlson J."/>
            <person name="Cervantes K."/>
            <person name="Clermont K."/>
            <person name="Krom N."/>
            <person name="Kubenka K."/>
            <person name="Mamidi S."/>
            <person name="Mattison C."/>
            <person name="Monteros M."/>
            <person name="Pisani C."/>
            <person name="Plott C."/>
            <person name="Rajasekar S."/>
            <person name="Rhein H.S."/>
            <person name="Rohla C."/>
            <person name="Song M."/>
            <person name="Hilaire R.S."/>
            <person name="Shu S."/>
            <person name="Wells L."/>
            <person name="Wang X."/>
            <person name="Webber J."/>
            <person name="Heerema R.J."/>
            <person name="Klein P."/>
            <person name="Conner P."/>
            <person name="Grauke L."/>
            <person name="Grimwood J."/>
            <person name="Schmutz J."/>
            <person name="Randall J.J."/>
        </authorList>
    </citation>
    <scope>NUCLEOTIDE SEQUENCE</scope>
    <source>
        <tissue evidence="9">Leaf</tissue>
    </source>
</reference>
<feature type="region of interest" description="Disordered" evidence="7">
    <location>
        <begin position="1"/>
        <end position="28"/>
    </location>
</feature>
<evidence type="ECO:0000256" key="1">
    <source>
        <dbReference type="ARBA" id="ARBA00011982"/>
    </source>
</evidence>
<dbReference type="GO" id="GO:0007165">
    <property type="term" value="P:signal transduction"/>
    <property type="evidence" value="ECO:0007669"/>
    <property type="project" value="InterPro"/>
</dbReference>
<dbReference type="EMBL" id="CM031839">
    <property type="protein sequence ID" value="KAG6676415.1"/>
    <property type="molecule type" value="Genomic_DNA"/>
</dbReference>
<dbReference type="Pfam" id="PF01582">
    <property type="entry name" value="TIR"/>
    <property type="match status" value="1"/>
</dbReference>
<keyword evidence="4" id="KW-0611">Plant defense</keyword>
<dbReference type="Pfam" id="PF23286">
    <property type="entry name" value="LRR_13"/>
    <property type="match status" value="1"/>
</dbReference>
<dbReference type="Pfam" id="PF00931">
    <property type="entry name" value="NB-ARC"/>
    <property type="match status" value="1"/>
</dbReference>
<dbReference type="InterPro" id="IPR002182">
    <property type="entry name" value="NB-ARC"/>
</dbReference>
<evidence type="ECO:0000256" key="3">
    <source>
        <dbReference type="ARBA" id="ARBA00022801"/>
    </source>
</evidence>
<proteinExistence type="predicted"/>
<keyword evidence="2" id="KW-0677">Repeat</keyword>
<comment type="catalytic activity">
    <reaction evidence="6">
        <text>NAD(+) + H2O = ADP-D-ribose + nicotinamide + H(+)</text>
        <dbReference type="Rhea" id="RHEA:16301"/>
        <dbReference type="ChEBI" id="CHEBI:15377"/>
        <dbReference type="ChEBI" id="CHEBI:15378"/>
        <dbReference type="ChEBI" id="CHEBI:17154"/>
        <dbReference type="ChEBI" id="CHEBI:57540"/>
        <dbReference type="ChEBI" id="CHEBI:57967"/>
        <dbReference type="EC" id="3.2.2.6"/>
    </reaction>
    <physiologicalReaction direction="left-to-right" evidence="6">
        <dbReference type="Rhea" id="RHEA:16302"/>
    </physiologicalReaction>
</comment>
<gene>
    <name evidence="9" type="ORF">I3842_15G150100</name>
</gene>
<evidence type="ECO:0000256" key="5">
    <source>
        <dbReference type="ARBA" id="ARBA00023027"/>
    </source>
</evidence>
<dbReference type="EC" id="3.2.2.6" evidence="1"/>
<dbReference type="FunFam" id="1.10.8.430:FF:000002">
    <property type="entry name" value="Disease resistance protein (TIR-NBS-LRR class)"/>
    <property type="match status" value="1"/>
</dbReference>
<protein>
    <recommendedName>
        <fullName evidence="1">ADP-ribosyl cyclase/cyclic ADP-ribose hydrolase</fullName>
        <ecNumber evidence="1">3.2.2.6</ecNumber>
    </recommendedName>
</protein>
<evidence type="ECO:0000313" key="9">
    <source>
        <dbReference type="EMBL" id="KAG6676415.1"/>
    </source>
</evidence>
<evidence type="ECO:0000256" key="6">
    <source>
        <dbReference type="ARBA" id="ARBA00047304"/>
    </source>
</evidence>
<organism evidence="9 10">
    <name type="scientific">Carya illinoinensis</name>
    <name type="common">Pecan</name>
    <dbReference type="NCBI Taxonomy" id="32201"/>
    <lineage>
        <taxon>Eukaryota</taxon>
        <taxon>Viridiplantae</taxon>
        <taxon>Streptophyta</taxon>
        <taxon>Embryophyta</taxon>
        <taxon>Tracheophyta</taxon>
        <taxon>Spermatophyta</taxon>
        <taxon>Magnoliopsida</taxon>
        <taxon>eudicotyledons</taxon>
        <taxon>Gunneridae</taxon>
        <taxon>Pentapetalae</taxon>
        <taxon>rosids</taxon>
        <taxon>fabids</taxon>
        <taxon>Fagales</taxon>
        <taxon>Juglandaceae</taxon>
        <taxon>Carya</taxon>
    </lineage>
</organism>
<dbReference type="GO" id="GO:0061809">
    <property type="term" value="F:NAD+ nucleosidase activity, cyclic ADP-ribose generating"/>
    <property type="evidence" value="ECO:0007669"/>
    <property type="project" value="UniProtKB-EC"/>
</dbReference>
<dbReference type="Pfam" id="PF23282">
    <property type="entry name" value="WHD_ROQ1"/>
    <property type="match status" value="1"/>
</dbReference>
<accession>A0A922A9F2</accession>
<evidence type="ECO:0000256" key="7">
    <source>
        <dbReference type="SAM" id="MobiDB-lite"/>
    </source>
</evidence>
<evidence type="ECO:0000313" key="10">
    <source>
        <dbReference type="Proteomes" id="UP000811246"/>
    </source>
</evidence>
<dbReference type="SMART" id="SM00255">
    <property type="entry name" value="TIR"/>
    <property type="match status" value="1"/>
</dbReference>
<keyword evidence="3" id="KW-0378">Hydrolase</keyword>
<dbReference type="FunFam" id="3.40.50.10140:FF:000007">
    <property type="entry name" value="Disease resistance protein (TIR-NBS-LRR class)"/>
    <property type="match status" value="1"/>
</dbReference>
<feature type="domain" description="TIR" evidence="8">
    <location>
        <begin position="41"/>
        <end position="206"/>
    </location>
</feature>
<dbReference type="InterPro" id="IPR044974">
    <property type="entry name" value="Disease_R_plants"/>
</dbReference>
<dbReference type="PANTHER" id="PTHR11017">
    <property type="entry name" value="LEUCINE-RICH REPEAT-CONTAINING PROTEIN"/>
    <property type="match status" value="1"/>
</dbReference>
<dbReference type="PANTHER" id="PTHR11017:SF570">
    <property type="entry name" value="DISEASE RESISTANCE PROTEIN (TIR-NBS CLASS)-RELATED"/>
    <property type="match status" value="1"/>
</dbReference>
<dbReference type="InterPro" id="IPR058546">
    <property type="entry name" value="RPS4B/Roq1-like_LRR"/>
</dbReference>
<dbReference type="GO" id="GO:0043531">
    <property type="term" value="F:ADP binding"/>
    <property type="evidence" value="ECO:0007669"/>
    <property type="project" value="InterPro"/>
</dbReference>
<evidence type="ECO:0000256" key="4">
    <source>
        <dbReference type="ARBA" id="ARBA00022821"/>
    </source>
</evidence>
<dbReference type="AlphaFoldDB" id="A0A922A9F2"/>
<dbReference type="Proteomes" id="UP000811246">
    <property type="component" value="Chromosome 15"/>
</dbReference>
<dbReference type="InterPro" id="IPR000157">
    <property type="entry name" value="TIR_dom"/>
</dbReference>
<dbReference type="GO" id="GO:0006952">
    <property type="term" value="P:defense response"/>
    <property type="evidence" value="ECO:0007669"/>
    <property type="project" value="InterPro"/>
</dbReference>
<keyword evidence="5" id="KW-0520">NAD</keyword>
<name>A0A922A9F2_CARIL</name>
<dbReference type="PROSITE" id="PS50104">
    <property type="entry name" value="TIR"/>
    <property type="match status" value="1"/>
</dbReference>
<feature type="compositionally biased region" description="Low complexity" evidence="7">
    <location>
        <begin position="18"/>
        <end position="28"/>
    </location>
</feature>